<dbReference type="GeneID" id="23113544"/>
<reference evidence="1" key="1">
    <citation type="submission" date="2019-11" db="EMBL/GenBank/DDBJ databases">
        <authorList>
            <person name="Feng L."/>
        </authorList>
    </citation>
    <scope>NUCLEOTIDE SEQUENCE</scope>
    <source>
        <strain evidence="1">CbolteaeLFYP116</strain>
    </source>
</reference>
<sequence>MIYADWYFCYQTKLSPQDTDEYLNLMFALENEHVPMDTKVDALNRLIRFDVLFQYYAVPVLVDSLLTPHGRECLAVETDIKNKELYVETIKNIFRNMIRKEDAFNYSVSGLDVDDYDKIIATISQTLSKANSYMESERNFDYLETDLFGKEILYLSLLRAVAKAVPQQVISLVKGENPLPLIKSAMEGKYGQLPWNLAIGILIRCRDSEFSLMSIIPENWFTRPDLMELVAQIKYPFQTGYTVDLIFKETYQFSFFREYFKSGISYYDECWIDKTKSNNDFIKICASIWQGILWMYALRAAPEHCIRKLDEIWQIPDYREGLTDPSIHLNYVQKTFLPSRPQINSWNEVPGFIQCPWVRHYDMAANASGKNKDFYKYGSFMSNSMAVHIFIAVPVMKAVLLYQKEDIISSRMIHLLLHWGDVISSRGAQSVFNRPEKIYSADHKIPWSPAVRLLGYHIDHLLADIGMGKINRMIPYRIVDILQPDEKADNEQLEYLLSSGAYMVAAKWAYQSLSEEGLPGYGDMNPWHEQGDASNLAELCRLMSQKPQICNSREPLALIYQAYPRYLTTDRHGWVQNYIDNSTFKVSTQDLIKSEPLNSDEWAGLGTLDTSRFMKDADKLALTMRLASAYVSQQVDRGHPWREAWVEKITSIRNRWEFSRLSRYELIKLLKLVPVDETSADSLLDVLNLVIHAINEFSTESMIYYQYLLSDLLAVEDPPLGEQSFDQLRVDFIESVQSQLSDKAGFDGERVDACIALLNHFILRMSQRLKNPDIKNELEEYWKRKNIKDRQLRNVKSEALGQDELLRCCMWQKREEYILSVRLATDASRTRFSNGTIRNLFYQTEDIRSDCWYLGIIIQKEFDGDRKGVTYLINCGSGTALSFHTVDSRLYRYDRGDEIAVKINSGIITAIMPEAWTPQSGDSVEVRYHLKADEVSIRVFGEDQKGVFDINDLKFWNADLSLILMEPWIEGRCIVEYYDNKGWIPVMRNFTRLIIEQIYRQDNPENKVTLTFINRWREGAKNLWLFSSQIGYNYCLEDQNFTHECRERLENWVLETQDCDGLIVQMQLLSGKQPDAAGLPVLQLYGQEPFDDKNIQWKTQFMGDAPFSITKNVQGEWYVHSSVPGIDKDIEVVIAKDVRKLGNSSRLNVQIADDGWDVAGQRKGRLKAELVMSRRLDYKYVNYNELYRILNMKTGDIFRLRYVNTRRTDYGYYPASLMGGFAVKCAAETFSCYGNKNSGQDYNSSLSYERPCIVEYIDIRGKREENNSVVSYDVPELELYQGPVKGVIAEIPSDASGNYNPSLYINVCLAIDEKIIFARVPMSAFNPLPALIGEPVEAIRDLEGWKFAVQPRIVYVRALWKVSNHKAEKNVSVQGTAVGLMEVKGMGTMMAAQDEKNPVLNLYKPENILWGQQGVPGDETIQKSGKIRKIAYRKCDTYLFRGTYMTSIVRLLSNNIEIIGEARSEDNFNQVSDWRMRLEIRQIERREEESYYDFRRIFVPVYSRQTDKQDEEAEQREEKVKRYLEWVETGDFHTVGIKRSVDGQEYILLQDLSVPVHIDRYGPEDIWKNEIPLKSGERALVLGHPYKNSDVRVKLSFSENAWIASYREADPMRLDYEFVSCFNAAEGEEIEQSLYYAGSDEDDCLRFEWGYGYTLLVRAEDVTDYNGNLILRELFFNDRINKFSVVAGNGEFGLKMLVSADNILHDLEYKVLQDTRAGVIQLLEVRKIIDKHQVVIQQVSTVAREIGQSGWVFENIPNAELDEESIQKILEEDNGEDVIFILAHLKLNDNQERMNSHTYTYIPLNKSSAQDVLLEGKVLCLVAGRISDVAVLQGKRIKNDCHISFYLPNELPERDAGREENRKDSPHMVVSVSRRKFSLDESKLRVLQNSDPYKYYKYNMMVKLEKRSERDPVSWTGNVTGTPLRSEKSLKEWVKNQQPCLVTLGKSLPDLSMQIEISPGILSSIKDQKNTGNLQTGALASLKILDGEMKAEMILPGDVCYIPDKGRAVELLIMDGALRNYGKSIMEKEDKEVIQKEKQAQPDFTIAGFPQIRIRNPLFLGREIVKDPPRLGYLLKDEQGKLTLMPDARVFAAYLRIDERLRTPVLEKISPDSMTVETAWNQITFLDGTVSEIIHHVKRGRWHYHDRYTGVWDSETNELIPMKWPMGDQYFDIPLFLSKGDKLRYPFYELQRFGYSAREIFENGLPQDKGWYPVAGSGKESIWIELFPGKVLEIPRKFLFAGDKKKELCNMCTQLISPGDMVMLSETKGSVSQLTMLLLENIRFGIRSVFGNGTVYLPVQRKEPGGVVLGGGFWSLTLPAAEEDYWEEGMLVGIDKDNMIQKYEEGQELIAGDVLFVYYDTDNHLSAKGMPHVRVSLAYEDLWNDAGWLREYLWDRRFARNNIFRDGIPMVIKRIVRDENGIKCFVAYPQPSSRKLEGGTEVCCNILGEKVCGQDCQGVILRAGGYMFLVEGNGILPGLSSQARSVVIRELSARGDSFWMRKSDTGWKPGLEDSYETTQVRVEMLFSVSEAEGILCMDCETLRPLWLPVKQACRALGAGIDHVYYVLCADSAHRLKATILEDGTISLLSAQNNLMNYYITQSGKQYRVIPRVLVKRDVDGTYVYLGRVYPYGDIIYLMSESQLDLKAGEPIPVDIVRKEEERIIAVPSGTQRRRINVSLWVAAAGRLCYVNNKMNFDKIEEYIPQRFNDYLEAVKKASQDSMDGLMDLPKASVSADLVYLYCLLTNPNMPKERKPMIYAAVNHCLKDWLGGPGVMLASGFDETICESQIEEFDFLPVVTVILLLNRINTNERSCKMLAVHMTRMLGLLCATSLHQEYLVSKWLLKKETKGMWNRLAGISFGGETADGLPNQYFDRTLTSRQWQQIVTTCQGLQTRRNCPSDLKLTADCLLYAVGADADYSDLYQNRELLCARMAAFGRGLTPGAGHKIAVEKLDNVSMKLMKNTFHRLVQKGCCPITLITDNVFPIGETEKLWAVDLCRSIAGSGTYKPKPFKA</sequence>
<gene>
    <name evidence="1" type="ORF">CBLFYP116_04705</name>
</gene>
<organism evidence="1">
    <name type="scientific">Enterocloster bolteae</name>
    <dbReference type="NCBI Taxonomy" id="208479"/>
    <lineage>
        <taxon>Bacteria</taxon>
        <taxon>Bacillati</taxon>
        <taxon>Bacillota</taxon>
        <taxon>Clostridia</taxon>
        <taxon>Lachnospirales</taxon>
        <taxon>Lachnospiraceae</taxon>
        <taxon>Enterocloster</taxon>
    </lineage>
</organism>
<evidence type="ECO:0000313" key="1">
    <source>
        <dbReference type="EMBL" id="VYT51308.1"/>
    </source>
</evidence>
<dbReference type="EMBL" id="CACRTF010000017">
    <property type="protein sequence ID" value="VYT51308.1"/>
    <property type="molecule type" value="Genomic_DNA"/>
</dbReference>
<name>A0A6N2XCZ1_9FIRM</name>
<accession>A0A6N2XCZ1</accession>
<proteinExistence type="predicted"/>
<protein>
    <submittedName>
        <fullName evidence="1">Uncharacterized protein</fullName>
    </submittedName>
</protein>
<dbReference type="RefSeq" id="WP_002575677.1">
    <property type="nucleotide sequence ID" value="NZ_CACRTF010000017.1"/>
</dbReference>